<dbReference type="Proteomes" id="UP000465302">
    <property type="component" value="Unassembled WGS sequence"/>
</dbReference>
<dbReference type="Proteomes" id="UP000220914">
    <property type="component" value="Unassembled WGS sequence"/>
</dbReference>
<dbReference type="EMBL" id="PDCP01000043">
    <property type="protein sequence ID" value="PEG35592.1"/>
    <property type="molecule type" value="Genomic_DNA"/>
</dbReference>
<evidence type="ECO:0000313" key="4">
    <source>
        <dbReference type="EMBL" id="PEG35592.1"/>
    </source>
</evidence>
<feature type="domain" description="SnoaL-like" evidence="2">
    <location>
        <begin position="40"/>
        <end position="145"/>
    </location>
</feature>
<gene>
    <name evidence="4" type="ORF">CQY20_21485</name>
    <name evidence="3" type="ORF">MAGR_43310</name>
</gene>
<reference evidence="3 6" key="2">
    <citation type="journal article" date="2019" name="Emerg. Microbes Infect.">
        <title>Comprehensive subspecies identification of 175 nontuberculous mycobacteria species based on 7547 genomic profiles.</title>
        <authorList>
            <person name="Matsumoto Y."/>
            <person name="Kinjo T."/>
            <person name="Motooka D."/>
            <person name="Nabeya D."/>
            <person name="Jung N."/>
            <person name="Uechi K."/>
            <person name="Horii T."/>
            <person name="Iida T."/>
            <person name="Fujita J."/>
            <person name="Nakamura S."/>
        </authorList>
    </citation>
    <scope>NUCLEOTIDE SEQUENCE [LARGE SCALE GENOMIC DNA]</scope>
    <source>
        <strain evidence="3 6">JCM 6377</strain>
    </source>
</reference>
<dbReference type="Gene3D" id="3.10.450.50">
    <property type="match status" value="1"/>
</dbReference>
<evidence type="ECO:0000256" key="1">
    <source>
        <dbReference type="SAM" id="SignalP"/>
    </source>
</evidence>
<evidence type="ECO:0000259" key="2">
    <source>
        <dbReference type="Pfam" id="PF12680"/>
    </source>
</evidence>
<dbReference type="RefSeq" id="WP_097942105.1">
    <property type="nucleotide sequence ID" value="NZ_BLKS01000001.1"/>
</dbReference>
<organism evidence="4 5">
    <name type="scientific">Mycolicibacterium agri</name>
    <name type="common">Mycobacterium agri</name>
    <dbReference type="NCBI Taxonomy" id="36811"/>
    <lineage>
        <taxon>Bacteria</taxon>
        <taxon>Bacillati</taxon>
        <taxon>Actinomycetota</taxon>
        <taxon>Actinomycetes</taxon>
        <taxon>Mycobacteriales</taxon>
        <taxon>Mycobacteriaceae</taxon>
        <taxon>Mycolicibacterium</taxon>
    </lineage>
</organism>
<dbReference type="PANTHER" id="PTHR41252">
    <property type="entry name" value="BLR2505 PROTEIN"/>
    <property type="match status" value="1"/>
</dbReference>
<evidence type="ECO:0000313" key="3">
    <source>
        <dbReference type="EMBL" id="GFG52890.1"/>
    </source>
</evidence>
<dbReference type="GO" id="GO:0016853">
    <property type="term" value="F:isomerase activity"/>
    <property type="evidence" value="ECO:0007669"/>
    <property type="project" value="UniProtKB-KW"/>
</dbReference>
<dbReference type="PANTHER" id="PTHR41252:SF1">
    <property type="entry name" value="BLR2505 PROTEIN"/>
    <property type="match status" value="1"/>
</dbReference>
<reference evidence="4 5" key="1">
    <citation type="submission" date="2017-10" db="EMBL/GenBank/DDBJ databases">
        <title>The new phylogeny of genus Mycobacterium.</title>
        <authorList>
            <person name="Tortoli E."/>
            <person name="Trovato A."/>
            <person name="Cirillo D.M."/>
        </authorList>
    </citation>
    <scope>NUCLEOTIDE SEQUENCE [LARGE SCALE GENOMIC DNA]</scope>
    <source>
        <strain evidence="4 5">CCUG37673</strain>
    </source>
</reference>
<name>A0A2A7MUV2_MYCAG</name>
<keyword evidence="4" id="KW-0413">Isomerase</keyword>
<dbReference type="AlphaFoldDB" id="A0A2A7MUV2"/>
<dbReference type="EMBL" id="BLKS01000001">
    <property type="protein sequence ID" value="GFG52890.1"/>
    <property type="molecule type" value="Genomic_DNA"/>
</dbReference>
<keyword evidence="1" id="KW-0732">Signal</keyword>
<dbReference type="OrthoDB" id="6657864at2"/>
<dbReference type="SUPFAM" id="SSF54427">
    <property type="entry name" value="NTF2-like"/>
    <property type="match status" value="1"/>
</dbReference>
<evidence type="ECO:0000313" key="6">
    <source>
        <dbReference type="Proteomes" id="UP000465302"/>
    </source>
</evidence>
<dbReference type="InterPro" id="IPR032710">
    <property type="entry name" value="NTF2-like_dom_sf"/>
</dbReference>
<feature type="signal peptide" evidence="1">
    <location>
        <begin position="1"/>
        <end position="26"/>
    </location>
</feature>
<feature type="chain" id="PRO_5038223985" evidence="1">
    <location>
        <begin position="27"/>
        <end position="167"/>
    </location>
</feature>
<keyword evidence="5" id="KW-1185">Reference proteome</keyword>
<accession>A0A2A7MUV2</accession>
<proteinExistence type="predicted"/>
<reference evidence="3" key="3">
    <citation type="submission" date="2020-02" db="EMBL/GenBank/DDBJ databases">
        <authorList>
            <person name="Matsumoto Y."/>
            <person name="Motooka D."/>
            <person name="Nakamura S."/>
        </authorList>
    </citation>
    <scope>NUCLEOTIDE SEQUENCE</scope>
    <source>
        <strain evidence="3">JCM 6377</strain>
    </source>
</reference>
<sequence>MIPSRWLLAPALTIAWLIALSAEAGAEPSDATETRNLATVRAGFDAWRDGTGSIYDSLADDATWEITGNSAAARVYTSKEDFMANVIRPFNARMAGPLKPTVREMYADGDTVIVLFDAEGTARDNVPYRNTYSWYLTLRDDRIVKATAFFDSIAFDDFWRRVAPAQS</sequence>
<dbReference type="Pfam" id="PF12680">
    <property type="entry name" value="SnoaL_2"/>
    <property type="match status" value="1"/>
</dbReference>
<protein>
    <submittedName>
        <fullName evidence="4">Ketosteroid isomerase</fullName>
    </submittedName>
</protein>
<evidence type="ECO:0000313" key="5">
    <source>
        <dbReference type="Proteomes" id="UP000220914"/>
    </source>
</evidence>
<dbReference type="InterPro" id="IPR037401">
    <property type="entry name" value="SnoaL-like"/>
</dbReference>
<comment type="caution">
    <text evidence="4">The sequence shown here is derived from an EMBL/GenBank/DDBJ whole genome shotgun (WGS) entry which is preliminary data.</text>
</comment>